<dbReference type="AlphaFoldDB" id="A0A1F5G517"/>
<proteinExistence type="predicted"/>
<keyword evidence="1" id="KW-0472">Membrane</keyword>
<gene>
    <name evidence="2" type="ORF">A2870_00390</name>
</gene>
<organism evidence="2 3">
    <name type="scientific">Candidatus Curtissbacteria bacterium RIFCSPHIGHO2_01_FULL_41_11</name>
    <dbReference type="NCBI Taxonomy" id="1797711"/>
    <lineage>
        <taxon>Bacteria</taxon>
        <taxon>Candidatus Curtissiibacteriota</taxon>
    </lineage>
</organism>
<reference evidence="2 3" key="1">
    <citation type="journal article" date="2016" name="Nat. Commun.">
        <title>Thousands of microbial genomes shed light on interconnected biogeochemical processes in an aquifer system.</title>
        <authorList>
            <person name="Anantharaman K."/>
            <person name="Brown C.T."/>
            <person name="Hug L.A."/>
            <person name="Sharon I."/>
            <person name="Castelle C.J."/>
            <person name="Probst A.J."/>
            <person name="Thomas B.C."/>
            <person name="Singh A."/>
            <person name="Wilkins M.J."/>
            <person name="Karaoz U."/>
            <person name="Brodie E.L."/>
            <person name="Williams K.H."/>
            <person name="Hubbard S.S."/>
            <person name="Banfield J.F."/>
        </authorList>
    </citation>
    <scope>NUCLEOTIDE SEQUENCE [LARGE SCALE GENOMIC DNA]</scope>
</reference>
<keyword evidence="1" id="KW-1133">Transmembrane helix</keyword>
<evidence type="ECO:0000313" key="3">
    <source>
        <dbReference type="Proteomes" id="UP000179102"/>
    </source>
</evidence>
<name>A0A1F5G517_9BACT</name>
<dbReference type="EMBL" id="MFAZ01000026">
    <property type="protein sequence ID" value="OGD86929.1"/>
    <property type="molecule type" value="Genomic_DNA"/>
</dbReference>
<accession>A0A1F5G517</accession>
<feature type="transmembrane region" description="Helical" evidence="1">
    <location>
        <begin position="6"/>
        <end position="26"/>
    </location>
</feature>
<evidence type="ECO:0000256" key="1">
    <source>
        <dbReference type="SAM" id="Phobius"/>
    </source>
</evidence>
<sequence>MGKDETRVIIFSIAFAFIEAATVVYLRHLIGSIESPDTSAEILFLVPGIAFLEPQAAVKIITDSEILNIEKIREAATLVMLGTVAMLAAKKIKEQIAYFFLAFGVWDIFYYIFLKLTIGWPQSIGDLDIFFLLPTPWVGPVFVPILISLFLITGSVFYLSLCRPLEDSNDT</sequence>
<comment type="caution">
    <text evidence="2">The sequence shown here is derived from an EMBL/GenBank/DDBJ whole genome shotgun (WGS) entry which is preliminary data.</text>
</comment>
<dbReference type="STRING" id="1797711.A2870_00390"/>
<evidence type="ECO:0000313" key="2">
    <source>
        <dbReference type="EMBL" id="OGD86929.1"/>
    </source>
</evidence>
<feature type="transmembrane region" description="Helical" evidence="1">
    <location>
        <begin position="141"/>
        <end position="161"/>
    </location>
</feature>
<protein>
    <submittedName>
        <fullName evidence="2">Uncharacterized protein</fullName>
    </submittedName>
</protein>
<dbReference type="Proteomes" id="UP000179102">
    <property type="component" value="Unassembled WGS sequence"/>
</dbReference>
<feature type="transmembrane region" description="Helical" evidence="1">
    <location>
        <begin position="96"/>
        <end position="113"/>
    </location>
</feature>
<keyword evidence="1" id="KW-0812">Transmembrane</keyword>